<name>A0A0A6PIB7_9GAMM</name>
<dbReference type="InterPro" id="IPR003593">
    <property type="entry name" value="AAA+_ATPase"/>
</dbReference>
<dbReference type="InterPro" id="IPR015854">
    <property type="entry name" value="ABC_transpr_LolD-like"/>
</dbReference>
<dbReference type="PROSITE" id="PS00211">
    <property type="entry name" value="ABC_TRANSPORTER_1"/>
    <property type="match status" value="1"/>
</dbReference>
<dbReference type="InterPro" id="IPR027417">
    <property type="entry name" value="P-loop_NTPase"/>
</dbReference>
<dbReference type="PROSITE" id="PS50893">
    <property type="entry name" value="ABC_TRANSPORTER_2"/>
    <property type="match status" value="1"/>
</dbReference>
<evidence type="ECO:0000313" key="5">
    <source>
        <dbReference type="EMBL" id="KHD10415.1"/>
    </source>
</evidence>
<keyword evidence="6" id="KW-1185">Reference proteome</keyword>
<evidence type="ECO:0000256" key="2">
    <source>
        <dbReference type="ARBA" id="ARBA00022741"/>
    </source>
</evidence>
<sequence>MATKLVFELCDALKRREQGGVAFELHIPKLALYQGQFVAVVGESGCGKSTLLDLLALVSKPTTCRQFFYYEMRQTTDVKQLWENKEESALAALRRSHFGYVLQTGGLLPFLTVYQNLQLPSKINGYKNNAEILKLAKRIGIEGLLQKKPQYLSGGQRQRVAILRALAHQPKIILADEPTAAVDKTRARSIVKDFNTLAKESGTTIVMVTHDDALVAPFAEVTYTFELNEVSETLTQSKLLT</sequence>
<dbReference type="GO" id="GO:0044874">
    <property type="term" value="P:lipoprotein localization to outer membrane"/>
    <property type="evidence" value="ECO:0007669"/>
    <property type="project" value="TreeGrafter"/>
</dbReference>
<dbReference type="InterPro" id="IPR003439">
    <property type="entry name" value="ABC_transporter-like_ATP-bd"/>
</dbReference>
<comment type="caution">
    <text evidence="5">The sequence shown here is derived from an EMBL/GenBank/DDBJ whole genome shotgun (WGS) entry which is preliminary data.</text>
</comment>
<dbReference type="PANTHER" id="PTHR24220">
    <property type="entry name" value="IMPORT ATP-BINDING PROTEIN"/>
    <property type="match status" value="1"/>
</dbReference>
<dbReference type="Pfam" id="PF00005">
    <property type="entry name" value="ABC_tran"/>
    <property type="match status" value="1"/>
</dbReference>
<accession>A0A0A6PIB7</accession>
<dbReference type="GO" id="GO:0005886">
    <property type="term" value="C:plasma membrane"/>
    <property type="evidence" value="ECO:0007669"/>
    <property type="project" value="TreeGrafter"/>
</dbReference>
<dbReference type="GO" id="GO:0016887">
    <property type="term" value="F:ATP hydrolysis activity"/>
    <property type="evidence" value="ECO:0007669"/>
    <property type="project" value="InterPro"/>
</dbReference>
<feature type="domain" description="ABC transporter" evidence="4">
    <location>
        <begin position="7"/>
        <end position="241"/>
    </location>
</feature>
<dbReference type="PANTHER" id="PTHR24220:SF689">
    <property type="entry name" value="LIPOPROTEIN-RELEASING SYSTEM ATP-BINDING PROTEIN LOLD"/>
    <property type="match status" value="1"/>
</dbReference>
<evidence type="ECO:0000256" key="1">
    <source>
        <dbReference type="ARBA" id="ARBA00005417"/>
    </source>
</evidence>
<keyword evidence="3" id="KW-0067">ATP-binding</keyword>
<dbReference type="GO" id="GO:0022857">
    <property type="term" value="F:transmembrane transporter activity"/>
    <property type="evidence" value="ECO:0007669"/>
    <property type="project" value="TreeGrafter"/>
</dbReference>
<evidence type="ECO:0000313" key="6">
    <source>
        <dbReference type="Proteomes" id="UP000030428"/>
    </source>
</evidence>
<dbReference type="Gene3D" id="3.40.50.300">
    <property type="entry name" value="P-loop containing nucleotide triphosphate hydrolases"/>
    <property type="match status" value="1"/>
</dbReference>
<protein>
    <recommendedName>
        <fullName evidence="4">ABC transporter domain-containing protein</fullName>
    </recommendedName>
</protein>
<dbReference type="InterPro" id="IPR017871">
    <property type="entry name" value="ABC_transporter-like_CS"/>
</dbReference>
<dbReference type="EMBL" id="JSZA02000005">
    <property type="protein sequence ID" value="KHD10415.1"/>
    <property type="molecule type" value="Genomic_DNA"/>
</dbReference>
<evidence type="ECO:0000259" key="4">
    <source>
        <dbReference type="PROSITE" id="PS50893"/>
    </source>
</evidence>
<dbReference type="SMART" id="SM00382">
    <property type="entry name" value="AAA"/>
    <property type="match status" value="1"/>
</dbReference>
<organism evidence="5 6">
    <name type="scientific">Candidatus Thiomargarita nelsonii</name>
    <dbReference type="NCBI Taxonomy" id="1003181"/>
    <lineage>
        <taxon>Bacteria</taxon>
        <taxon>Pseudomonadati</taxon>
        <taxon>Pseudomonadota</taxon>
        <taxon>Gammaproteobacteria</taxon>
        <taxon>Thiotrichales</taxon>
        <taxon>Thiotrichaceae</taxon>
        <taxon>Thiomargarita</taxon>
    </lineage>
</organism>
<keyword evidence="2" id="KW-0547">Nucleotide-binding</keyword>
<evidence type="ECO:0000256" key="3">
    <source>
        <dbReference type="ARBA" id="ARBA00022840"/>
    </source>
</evidence>
<dbReference type="GO" id="GO:0089705">
    <property type="term" value="P:protein localization to outer membrane"/>
    <property type="evidence" value="ECO:0007669"/>
    <property type="project" value="TreeGrafter"/>
</dbReference>
<dbReference type="AlphaFoldDB" id="A0A0A6PIB7"/>
<proteinExistence type="inferred from homology"/>
<gene>
    <name evidence="5" type="ORF">PN36_02250</name>
</gene>
<reference evidence="5 6" key="1">
    <citation type="journal article" date="2016" name="Front. Microbiol.">
        <title>Single-Cell (Meta-)Genomics of a Dimorphic Candidatus Thiomargarita nelsonii Reveals Genomic Plasticity.</title>
        <authorList>
            <person name="Flood B.E."/>
            <person name="Fliss P."/>
            <person name="Jones D.S."/>
            <person name="Dick G.J."/>
            <person name="Jain S."/>
            <person name="Kaster A.K."/>
            <person name="Winkel M."/>
            <person name="Mussmann M."/>
            <person name="Bailey J."/>
        </authorList>
    </citation>
    <scope>NUCLEOTIDE SEQUENCE [LARGE SCALE GENOMIC DNA]</scope>
    <source>
        <strain evidence="5">Hydrate Ridge</strain>
    </source>
</reference>
<comment type="similarity">
    <text evidence="1">Belongs to the ABC transporter superfamily.</text>
</comment>
<dbReference type="GO" id="GO:0005524">
    <property type="term" value="F:ATP binding"/>
    <property type="evidence" value="ECO:0007669"/>
    <property type="project" value="UniProtKB-KW"/>
</dbReference>
<dbReference type="SUPFAM" id="SSF52540">
    <property type="entry name" value="P-loop containing nucleoside triphosphate hydrolases"/>
    <property type="match status" value="1"/>
</dbReference>
<dbReference type="Proteomes" id="UP000030428">
    <property type="component" value="Unassembled WGS sequence"/>
</dbReference>